<name>A0ACB7TAV0_HYAAI</name>
<protein>
    <submittedName>
        <fullName evidence="1">Uncharacterized protein</fullName>
    </submittedName>
</protein>
<reference evidence="1" key="1">
    <citation type="submission" date="2020-05" db="EMBL/GenBank/DDBJ databases">
        <title>Large-scale comparative analyses of tick genomes elucidate their genetic diversity and vector capacities.</title>
        <authorList>
            <person name="Jia N."/>
            <person name="Wang J."/>
            <person name="Shi W."/>
            <person name="Du L."/>
            <person name="Sun Y."/>
            <person name="Zhan W."/>
            <person name="Jiang J."/>
            <person name="Wang Q."/>
            <person name="Zhang B."/>
            <person name="Ji P."/>
            <person name="Sakyi L.B."/>
            <person name="Cui X."/>
            <person name="Yuan T."/>
            <person name="Jiang B."/>
            <person name="Yang W."/>
            <person name="Lam T.T.-Y."/>
            <person name="Chang Q."/>
            <person name="Ding S."/>
            <person name="Wang X."/>
            <person name="Zhu J."/>
            <person name="Ruan X."/>
            <person name="Zhao L."/>
            <person name="Wei J."/>
            <person name="Que T."/>
            <person name="Du C."/>
            <person name="Cheng J."/>
            <person name="Dai P."/>
            <person name="Han X."/>
            <person name="Huang E."/>
            <person name="Gao Y."/>
            <person name="Liu J."/>
            <person name="Shao H."/>
            <person name="Ye R."/>
            <person name="Li L."/>
            <person name="Wei W."/>
            <person name="Wang X."/>
            <person name="Wang C."/>
            <person name="Yang T."/>
            <person name="Huo Q."/>
            <person name="Li W."/>
            <person name="Guo W."/>
            <person name="Chen H."/>
            <person name="Zhou L."/>
            <person name="Ni X."/>
            <person name="Tian J."/>
            <person name="Zhou Y."/>
            <person name="Sheng Y."/>
            <person name="Liu T."/>
            <person name="Pan Y."/>
            <person name="Xia L."/>
            <person name="Li J."/>
            <person name="Zhao F."/>
            <person name="Cao W."/>
        </authorList>
    </citation>
    <scope>NUCLEOTIDE SEQUENCE</scope>
    <source>
        <strain evidence="1">Hyas-2018</strain>
    </source>
</reference>
<dbReference type="Proteomes" id="UP000821845">
    <property type="component" value="Chromosome 10"/>
</dbReference>
<organism evidence="1 2">
    <name type="scientific">Hyalomma asiaticum</name>
    <name type="common">Tick</name>
    <dbReference type="NCBI Taxonomy" id="266040"/>
    <lineage>
        <taxon>Eukaryota</taxon>
        <taxon>Metazoa</taxon>
        <taxon>Ecdysozoa</taxon>
        <taxon>Arthropoda</taxon>
        <taxon>Chelicerata</taxon>
        <taxon>Arachnida</taxon>
        <taxon>Acari</taxon>
        <taxon>Parasitiformes</taxon>
        <taxon>Ixodida</taxon>
        <taxon>Ixodoidea</taxon>
        <taxon>Ixodidae</taxon>
        <taxon>Hyalomminae</taxon>
        <taxon>Hyalomma</taxon>
    </lineage>
</organism>
<evidence type="ECO:0000313" key="2">
    <source>
        <dbReference type="Proteomes" id="UP000821845"/>
    </source>
</evidence>
<gene>
    <name evidence="1" type="ORF">HPB50_017977</name>
</gene>
<accession>A0ACB7TAV0</accession>
<keyword evidence="2" id="KW-1185">Reference proteome</keyword>
<comment type="caution">
    <text evidence="1">The sequence shown here is derived from an EMBL/GenBank/DDBJ whole genome shotgun (WGS) entry which is preliminary data.</text>
</comment>
<evidence type="ECO:0000313" key="1">
    <source>
        <dbReference type="EMBL" id="KAH6943251.1"/>
    </source>
</evidence>
<sequence>MAIRPTLTQSIMASDNRGLVIWQWNCRGFKHKKAVLQQYIRHTIHKPDILILQETLSKEITLPGYQSFSNHAGGRGLHTLVKKQLTIIEHDTHLAQTEHTLIEIIPTKKRRSSLFILNVYSSPSNQRQRFRAILHKATKIAGSNTLIVGGDFNAPEKQWGYGYSSFKGRQLAQDALDLNLTLITDPTNPTRTGNSTTRDTTPDLTFVSNSRPGSITWRNTSTDLGSDHMIIEITVATDDIRQGNSRTFIWTDWEAFRKTRDTQQQTTADKITDIDSWTRTLRNDIKTSTKAIVTNIETPQMDSRLAHLIEAKNSILARWKKQRLSRKLRKKIADINRNIEEHCHTLSRQQWNELCNEVDGQLHNAHSDAATLHVDQAQLMEEWNEDLEAMEAFVLEGKKFVKLPEEELGHFYSADCYVFLCRYWVPAEGPGDGDGDEPAVKNGPEGGAGDEDEEMEEEEEALEDDYTCVVYFWQGRDAGNMGWLTFTFSLQKKFEALFGDKLQVLRTHQQQENLKFLSHFKRKFIIHTGSRKKSQTEDNNAVELFHLRANGSPICTRCVQIPPTASNLNSAFCYILKVPFEQDGEEDGMVYVWIGSKADEDDVRLAEELARSLYGAMEYSIVTVDEGEEPENFFWVGLGGKAPYDTEADFLQHARLFRCSNEKGYFAISEKCADFCQDDLADDDIMILDNGAQVFIWVGSRCSEVEVKLAYKSAQVYVQNLRVKQPELPRKLMLTVKGKESRRFTKCFHGWGAYKTVAE</sequence>
<proteinExistence type="predicted"/>
<dbReference type="EMBL" id="CM023490">
    <property type="protein sequence ID" value="KAH6943251.1"/>
    <property type="molecule type" value="Genomic_DNA"/>
</dbReference>